<proteinExistence type="predicted"/>
<gene>
    <name evidence="3" type="ORF">FUAX_35670</name>
</gene>
<evidence type="ECO:0000313" key="4">
    <source>
        <dbReference type="Proteomes" id="UP001348817"/>
    </source>
</evidence>
<protein>
    <submittedName>
        <fullName evidence="3">Endonuclease</fullName>
    </submittedName>
</protein>
<keyword evidence="3" id="KW-0255">Endonuclease</keyword>
<sequence length="349" mass="39427">MVSCLIMKKKKSVLPEAGIASQTFVFRLIVNVLIMTAVSVSVAVGQTVRLAFYNVENYFDYEDDPGKDDSSFLPESPRQWTASLYRRKSRRIYKVIANLGNPEPPALVGLAEIENRRALDDLRCRTALARVRYQVVHFESPDRRGIDVALLFRPQSFRLINAKALPVKGQDWRSRDILYASGTLPGGDTLHVYVNHWPSRWAGQKASEPRRLVASEILRKHVSALLFQNPKAKIVIMGDFNDDPENLSITKLQAGLPVPLANLMVNDLAEGRGTHTHTETATEWSVLDQILVSRSLMEGSSWKVLKRASHIFSPDWLLRDGKPYRFFRGTMATGGFSDHLPVFLDIKRQ</sequence>
<reference evidence="3 4" key="1">
    <citation type="submission" date="2021-12" db="EMBL/GenBank/DDBJ databases">
        <title>Genome sequencing of bacteria with rrn-lacking chromosome and rrn-plasmid.</title>
        <authorList>
            <person name="Anda M."/>
            <person name="Iwasaki W."/>
        </authorList>
    </citation>
    <scope>NUCLEOTIDE SEQUENCE [LARGE SCALE GENOMIC DNA]</scope>
    <source>
        <strain evidence="3 4">DSM 100852</strain>
    </source>
</reference>
<dbReference type="Proteomes" id="UP001348817">
    <property type="component" value="Chromosome"/>
</dbReference>
<keyword evidence="1" id="KW-1133">Transmembrane helix</keyword>
<keyword evidence="1" id="KW-0472">Membrane</keyword>
<feature type="transmembrane region" description="Helical" evidence="1">
    <location>
        <begin position="24"/>
        <end position="44"/>
    </location>
</feature>
<dbReference type="InterPro" id="IPR036691">
    <property type="entry name" value="Endo/exonu/phosph_ase_sf"/>
</dbReference>
<keyword evidence="3" id="KW-0378">Hydrolase</keyword>
<name>A0AAU9CP37_9BACT</name>
<keyword evidence="1" id="KW-0812">Transmembrane</keyword>
<dbReference type="EMBL" id="AP025314">
    <property type="protein sequence ID" value="BDD11135.1"/>
    <property type="molecule type" value="Genomic_DNA"/>
</dbReference>
<dbReference type="PANTHER" id="PTHR42834">
    <property type="entry name" value="ENDONUCLEASE/EXONUCLEASE/PHOSPHATASE FAMILY PROTEIN (AFU_ORTHOLOGUE AFUA_3G09210)"/>
    <property type="match status" value="1"/>
</dbReference>
<accession>A0AAU9CP37</accession>
<dbReference type="AlphaFoldDB" id="A0AAU9CP37"/>
<feature type="domain" description="Endonuclease/exonuclease/phosphatase" evidence="2">
    <location>
        <begin position="50"/>
        <end position="348"/>
    </location>
</feature>
<dbReference type="Pfam" id="PF19580">
    <property type="entry name" value="Exo_endo_phos_3"/>
    <property type="match status" value="1"/>
</dbReference>
<evidence type="ECO:0000256" key="1">
    <source>
        <dbReference type="SAM" id="Phobius"/>
    </source>
</evidence>
<evidence type="ECO:0000313" key="3">
    <source>
        <dbReference type="EMBL" id="BDD11135.1"/>
    </source>
</evidence>
<organism evidence="3 4">
    <name type="scientific">Fulvitalea axinellae</name>
    <dbReference type="NCBI Taxonomy" id="1182444"/>
    <lineage>
        <taxon>Bacteria</taxon>
        <taxon>Pseudomonadati</taxon>
        <taxon>Bacteroidota</taxon>
        <taxon>Cytophagia</taxon>
        <taxon>Cytophagales</taxon>
        <taxon>Persicobacteraceae</taxon>
        <taxon>Fulvitalea</taxon>
    </lineage>
</organism>
<keyword evidence="4" id="KW-1185">Reference proteome</keyword>
<dbReference type="GO" id="GO:0004519">
    <property type="term" value="F:endonuclease activity"/>
    <property type="evidence" value="ECO:0007669"/>
    <property type="project" value="UniProtKB-KW"/>
</dbReference>
<dbReference type="KEGG" id="fax:FUAX_35670"/>
<dbReference type="InterPro" id="IPR005135">
    <property type="entry name" value="Endo/exonuclease/phosphatase"/>
</dbReference>
<dbReference type="SUPFAM" id="SSF56219">
    <property type="entry name" value="DNase I-like"/>
    <property type="match status" value="1"/>
</dbReference>
<keyword evidence="3" id="KW-0540">Nuclease</keyword>
<dbReference type="PANTHER" id="PTHR42834:SF1">
    <property type="entry name" value="ENDONUCLEASE_EXONUCLEASE_PHOSPHATASE FAMILY PROTEIN (AFU_ORTHOLOGUE AFUA_3G09210)"/>
    <property type="match status" value="1"/>
</dbReference>
<dbReference type="Gene3D" id="3.60.10.10">
    <property type="entry name" value="Endonuclease/exonuclease/phosphatase"/>
    <property type="match status" value="1"/>
</dbReference>
<evidence type="ECO:0000259" key="2">
    <source>
        <dbReference type="Pfam" id="PF19580"/>
    </source>
</evidence>